<feature type="domain" description="GerMN" evidence="2">
    <location>
        <begin position="84"/>
        <end position="191"/>
    </location>
</feature>
<accession>A0AAU8A979</accession>
<protein>
    <submittedName>
        <fullName evidence="3">GerMN domain-containing protein</fullName>
    </submittedName>
</protein>
<dbReference type="Pfam" id="PF10646">
    <property type="entry name" value="Germane"/>
    <property type="match status" value="1"/>
</dbReference>
<keyword evidence="1" id="KW-0732">Signal</keyword>
<evidence type="ECO:0000313" key="3">
    <source>
        <dbReference type="EMBL" id="XCC62579.1"/>
    </source>
</evidence>
<feature type="signal peptide" evidence="1">
    <location>
        <begin position="1"/>
        <end position="21"/>
    </location>
</feature>
<evidence type="ECO:0000256" key="1">
    <source>
        <dbReference type="SAM" id="SignalP"/>
    </source>
</evidence>
<organism evidence="3">
    <name type="scientific">Christensenella massiliensis</name>
    <dbReference type="NCBI Taxonomy" id="1805714"/>
    <lineage>
        <taxon>Bacteria</taxon>
        <taxon>Bacillati</taxon>
        <taxon>Bacillota</taxon>
        <taxon>Clostridia</taxon>
        <taxon>Christensenellales</taxon>
        <taxon>Christensenellaceae</taxon>
        <taxon>Christensenella</taxon>
    </lineage>
</organism>
<name>A0AAU8A979_9FIRM</name>
<reference evidence="3" key="1">
    <citation type="submission" date="2023-02" db="EMBL/GenBank/DDBJ databases">
        <title>Gut commensal Christensenella minuta modulates host metabolism via a new class of secondary bile acids.</title>
        <authorList>
            <person name="Liu C."/>
        </authorList>
    </citation>
    <scope>NUCLEOTIDE SEQUENCE</scope>
    <source>
        <strain evidence="3">CA70</strain>
    </source>
</reference>
<dbReference type="InterPro" id="IPR019606">
    <property type="entry name" value="GerMN"/>
</dbReference>
<gene>
    <name evidence="3" type="ORF">PUP29_01225</name>
</gene>
<proteinExistence type="predicted"/>
<dbReference type="AlphaFoldDB" id="A0AAU8A979"/>
<dbReference type="RefSeq" id="WP_079547626.1">
    <property type="nucleotide sequence ID" value="NZ_CP117826.1"/>
</dbReference>
<evidence type="ECO:0000259" key="2">
    <source>
        <dbReference type="SMART" id="SM00909"/>
    </source>
</evidence>
<sequence length="325" mass="36121">MRQWKKIVCILLCGLLLCGLAACVKEPEEDAASSSEEVSIQINPLPEAVSKDKETARLYFGYMHEPLLIGEVRVFSVPINENIQTSIITELIKGPSAARADFTQIINPETKVVSVRSEGTNLFVTLSKEFLSPPEETLADSQENETYEETRKMLAVYSIVNTLIEQGTYSRVQIYIDDDGTGNGRPLTLAEAGLGTDGTTEALERNGALNLSGPNTLREIMSCIENKSWDTLYNYISYKNLYGEDKPSLEEFRSEVTAAKLVISDFKIGDEIEGADGLAEVVMASYVLKLRDGDAQTVANVPIKLIMENDIWKMTYTEFKRNFLS</sequence>
<dbReference type="EMBL" id="CP117826">
    <property type="protein sequence ID" value="XCC62579.1"/>
    <property type="molecule type" value="Genomic_DNA"/>
</dbReference>
<dbReference type="PROSITE" id="PS51257">
    <property type="entry name" value="PROKAR_LIPOPROTEIN"/>
    <property type="match status" value="1"/>
</dbReference>
<dbReference type="SMART" id="SM00909">
    <property type="entry name" value="Germane"/>
    <property type="match status" value="1"/>
</dbReference>
<feature type="chain" id="PRO_5043941618" evidence="1">
    <location>
        <begin position="22"/>
        <end position="325"/>
    </location>
</feature>